<feature type="domain" description="CAAX prenyl protease 2/Lysostaphin resistance protein A-like" evidence="2">
    <location>
        <begin position="124"/>
        <end position="210"/>
    </location>
</feature>
<feature type="transmembrane region" description="Helical" evidence="1">
    <location>
        <begin position="150"/>
        <end position="171"/>
    </location>
</feature>
<proteinExistence type="predicted"/>
<dbReference type="PANTHER" id="PTHR36435:SF1">
    <property type="entry name" value="CAAX AMINO TERMINAL PROTEASE FAMILY PROTEIN"/>
    <property type="match status" value="1"/>
</dbReference>
<dbReference type="RefSeq" id="WP_316993392.1">
    <property type="nucleotide sequence ID" value="NZ_JAVBIB010000008.1"/>
</dbReference>
<dbReference type="InterPro" id="IPR052710">
    <property type="entry name" value="CAAX_protease"/>
</dbReference>
<sequence>MAEDDIRLKDALIGIAAIIAMDVLLVVTVFVMLKTGLTTGGLGVVMPVALVFSVVVPTVALVYYLKQRGISLGFLPLGRRGWHLLWQVPLVILAAGAGAAIVGPLLGLSPSESTSAADGRGVMVVVSLACYLLLAPLVEEIVFRRLLMGYLDQSVPAFASVILSSLIFGVAHIAPPVIVYATFLGMGCALVTRFHNSLRAGFIVHLVNNVAVQLIAVSAL</sequence>
<comment type="caution">
    <text evidence="3">The sequence shown here is derived from an EMBL/GenBank/DDBJ whole genome shotgun (WGS) entry which is preliminary data.</text>
</comment>
<feature type="transmembrane region" description="Helical" evidence="1">
    <location>
        <begin position="119"/>
        <end position="138"/>
    </location>
</feature>
<keyword evidence="3" id="KW-0645">Protease</keyword>
<dbReference type="GO" id="GO:0080120">
    <property type="term" value="P:CAAX-box protein maturation"/>
    <property type="evidence" value="ECO:0007669"/>
    <property type="project" value="UniProtKB-ARBA"/>
</dbReference>
<name>A0AAE4SUJ3_9CORY</name>
<keyword evidence="1" id="KW-0472">Membrane</keyword>
<keyword evidence="3" id="KW-0482">Metalloprotease</keyword>
<dbReference type="GO" id="GO:0008237">
    <property type="term" value="F:metallopeptidase activity"/>
    <property type="evidence" value="ECO:0007669"/>
    <property type="project" value="UniProtKB-KW"/>
</dbReference>
<evidence type="ECO:0000313" key="3">
    <source>
        <dbReference type="EMBL" id="MDV2419318.1"/>
    </source>
</evidence>
<evidence type="ECO:0000313" key="4">
    <source>
        <dbReference type="Proteomes" id="UP001185706"/>
    </source>
</evidence>
<keyword evidence="1" id="KW-1133">Transmembrane helix</keyword>
<feature type="transmembrane region" description="Helical" evidence="1">
    <location>
        <begin position="12"/>
        <end position="32"/>
    </location>
</feature>
<feature type="transmembrane region" description="Helical" evidence="1">
    <location>
        <begin position="84"/>
        <end position="107"/>
    </location>
</feature>
<dbReference type="AlphaFoldDB" id="A0AAE4SUJ3"/>
<keyword evidence="1" id="KW-0812">Transmembrane</keyword>
<organism evidence="3 4">
    <name type="scientific">Corynebacterium tuberculostearicum</name>
    <dbReference type="NCBI Taxonomy" id="38304"/>
    <lineage>
        <taxon>Bacteria</taxon>
        <taxon>Bacillati</taxon>
        <taxon>Actinomycetota</taxon>
        <taxon>Actinomycetes</taxon>
        <taxon>Mycobacteriales</taxon>
        <taxon>Corynebacteriaceae</taxon>
        <taxon>Corynebacterium</taxon>
    </lineage>
</organism>
<gene>
    <name evidence="3" type="ORF">RAE03_05920</name>
</gene>
<reference evidence="3" key="1">
    <citation type="submission" date="2023-08" db="EMBL/GenBank/DDBJ databases">
        <title>Genomic characterization of the C. tuberculostearicum species complex, a ubiquitous member of the human skin microbiome.</title>
        <authorList>
            <person name="Ahmed N."/>
            <person name="Deming C."/>
            <person name="Conlan S."/>
            <person name="Segre J."/>
        </authorList>
    </citation>
    <scope>NUCLEOTIDE SEQUENCE</scope>
    <source>
        <strain evidence="3">CTNIH22</strain>
    </source>
</reference>
<dbReference type="Pfam" id="PF02517">
    <property type="entry name" value="Rce1-like"/>
    <property type="match status" value="1"/>
</dbReference>
<dbReference type="EMBL" id="JAVBIB010000008">
    <property type="protein sequence ID" value="MDV2419318.1"/>
    <property type="molecule type" value="Genomic_DNA"/>
</dbReference>
<dbReference type="EC" id="3.4.-.-" evidence="3"/>
<dbReference type="InterPro" id="IPR003675">
    <property type="entry name" value="Rce1/LyrA-like_dom"/>
</dbReference>
<dbReference type="GO" id="GO:0004175">
    <property type="term" value="F:endopeptidase activity"/>
    <property type="evidence" value="ECO:0007669"/>
    <property type="project" value="UniProtKB-ARBA"/>
</dbReference>
<feature type="transmembrane region" description="Helical" evidence="1">
    <location>
        <begin position="44"/>
        <end position="64"/>
    </location>
</feature>
<evidence type="ECO:0000259" key="2">
    <source>
        <dbReference type="Pfam" id="PF02517"/>
    </source>
</evidence>
<accession>A0AAE4SUJ3</accession>
<evidence type="ECO:0000256" key="1">
    <source>
        <dbReference type="SAM" id="Phobius"/>
    </source>
</evidence>
<protein>
    <submittedName>
        <fullName evidence="3">CPBP family intramembrane metalloprotease</fullName>
        <ecNumber evidence="3">3.4.-.-</ecNumber>
    </submittedName>
</protein>
<keyword evidence="3" id="KW-0378">Hydrolase</keyword>
<dbReference type="PANTHER" id="PTHR36435">
    <property type="entry name" value="SLR1288 PROTEIN"/>
    <property type="match status" value="1"/>
</dbReference>
<dbReference type="Proteomes" id="UP001185706">
    <property type="component" value="Unassembled WGS sequence"/>
</dbReference>